<feature type="region of interest" description="Disordered" evidence="1">
    <location>
        <begin position="1"/>
        <end position="168"/>
    </location>
</feature>
<feature type="compositionally biased region" description="Polar residues" evidence="1">
    <location>
        <begin position="68"/>
        <end position="78"/>
    </location>
</feature>
<gene>
    <name evidence="3" type="primary">LOC101858727</name>
</gene>
<dbReference type="Proteomes" id="UP000694888">
    <property type="component" value="Unplaced"/>
</dbReference>
<feature type="compositionally biased region" description="Basic and acidic residues" evidence="1">
    <location>
        <begin position="233"/>
        <end position="245"/>
    </location>
</feature>
<dbReference type="RefSeq" id="XP_005104560.3">
    <property type="nucleotide sequence ID" value="XM_005104503.3"/>
</dbReference>
<evidence type="ECO:0000256" key="1">
    <source>
        <dbReference type="SAM" id="MobiDB-lite"/>
    </source>
</evidence>
<feature type="compositionally biased region" description="Basic residues" evidence="1">
    <location>
        <begin position="351"/>
        <end position="360"/>
    </location>
</feature>
<feature type="compositionally biased region" description="Low complexity" evidence="1">
    <location>
        <begin position="198"/>
        <end position="225"/>
    </location>
</feature>
<sequence>MAAQVLPAAGPTGGSFLDSPVFNSRRTMPPPNAFSRRREIGGGANDSPPPPIADLRFDSSDLDASGSPLCTPNTSFIQAETPDSGFSGLVSSTPALKTPESDQSASASVTPTSGGSSSGSRKRKTVNFDESQTSVVMISPDDLFNTYSKLQGPSLESRDNPFLPGGDLSREAEDLLSRATIIRDNFYLNEEEKRTLQLQQQQEQLLQQQQQQQQQHQQSEQPQKQARGGKHVQIVDHLDGADHGNNHNNSTSEHAQTNNNSLLPGDVEERISPQTAGATAASPSPHADGDTPRENGKVGDPSAPVSADGVKVSIPADGEGQSKPGGGGAPDSQGNNGPATGDLQVQDAEKKRRNKCCTIM</sequence>
<feature type="compositionally biased region" description="Low complexity" evidence="1">
    <location>
        <begin position="104"/>
        <end position="119"/>
    </location>
</feature>
<feature type="compositionally biased region" description="Polar residues" evidence="1">
    <location>
        <begin position="246"/>
        <end position="262"/>
    </location>
</feature>
<evidence type="ECO:0000313" key="2">
    <source>
        <dbReference type="Proteomes" id="UP000694888"/>
    </source>
</evidence>
<feature type="compositionally biased region" description="Basic and acidic residues" evidence="1">
    <location>
        <begin position="287"/>
        <end position="297"/>
    </location>
</feature>
<evidence type="ECO:0000313" key="3">
    <source>
        <dbReference type="RefSeq" id="XP_005104560.3"/>
    </source>
</evidence>
<protein>
    <submittedName>
        <fullName evidence="3">Mediator of RNA polymerase II transcription subunit 13</fullName>
    </submittedName>
</protein>
<name>A0ABM0JYK1_APLCA</name>
<organism evidence="2 3">
    <name type="scientific">Aplysia californica</name>
    <name type="common">California sea hare</name>
    <dbReference type="NCBI Taxonomy" id="6500"/>
    <lineage>
        <taxon>Eukaryota</taxon>
        <taxon>Metazoa</taxon>
        <taxon>Spiralia</taxon>
        <taxon>Lophotrochozoa</taxon>
        <taxon>Mollusca</taxon>
        <taxon>Gastropoda</taxon>
        <taxon>Heterobranchia</taxon>
        <taxon>Euthyneura</taxon>
        <taxon>Tectipleura</taxon>
        <taxon>Aplysiida</taxon>
        <taxon>Aplysioidea</taxon>
        <taxon>Aplysiidae</taxon>
        <taxon>Aplysia</taxon>
    </lineage>
</organism>
<accession>A0ABM0JYK1</accession>
<feature type="region of interest" description="Disordered" evidence="1">
    <location>
        <begin position="198"/>
        <end position="360"/>
    </location>
</feature>
<keyword evidence="2" id="KW-1185">Reference proteome</keyword>
<reference evidence="3" key="1">
    <citation type="submission" date="2025-08" db="UniProtKB">
        <authorList>
            <consortium name="RefSeq"/>
        </authorList>
    </citation>
    <scope>IDENTIFICATION</scope>
</reference>
<proteinExistence type="predicted"/>
<dbReference type="GeneID" id="101858727"/>